<sequence length="77" mass="8730">MFETSKIKYILLPIDWPQNLKDIPPGPFVTIANLDLLCFKSEYHHDDGRVMAFNSAGEFFCGEGDLQKVIPVQITTD</sequence>
<organism evidence="1">
    <name type="scientific">marine sediment metagenome</name>
    <dbReference type="NCBI Taxonomy" id="412755"/>
    <lineage>
        <taxon>unclassified sequences</taxon>
        <taxon>metagenomes</taxon>
        <taxon>ecological metagenomes</taxon>
    </lineage>
</organism>
<reference evidence="1" key="1">
    <citation type="journal article" date="2015" name="Nature">
        <title>Complex archaea that bridge the gap between prokaryotes and eukaryotes.</title>
        <authorList>
            <person name="Spang A."/>
            <person name="Saw J.H."/>
            <person name="Jorgensen S.L."/>
            <person name="Zaremba-Niedzwiedzka K."/>
            <person name="Martijn J."/>
            <person name="Lind A.E."/>
            <person name="van Eijk R."/>
            <person name="Schleper C."/>
            <person name="Guy L."/>
            <person name="Ettema T.J."/>
        </authorList>
    </citation>
    <scope>NUCLEOTIDE SEQUENCE</scope>
</reference>
<name>A0A0F9UGB5_9ZZZZ</name>
<comment type="caution">
    <text evidence="1">The sequence shown here is derived from an EMBL/GenBank/DDBJ whole genome shotgun (WGS) entry which is preliminary data.</text>
</comment>
<evidence type="ECO:0000313" key="1">
    <source>
        <dbReference type="EMBL" id="KKN52653.1"/>
    </source>
</evidence>
<proteinExistence type="predicted"/>
<gene>
    <name evidence="1" type="ORF">LCGC14_0610470</name>
</gene>
<accession>A0A0F9UGB5</accession>
<protein>
    <submittedName>
        <fullName evidence="1">Uncharacterized protein</fullName>
    </submittedName>
</protein>
<dbReference type="EMBL" id="LAZR01001010">
    <property type="protein sequence ID" value="KKN52653.1"/>
    <property type="molecule type" value="Genomic_DNA"/>
</dbReference>
<dbReference type="AlphaFoldDB" id="A0A0F9UGB5"/>